<feature type="compositionally biased region" description="Pro residues" evidence="1">
    <location>
        <begin position="1472"/>
        <end position="1482"/>
    </location>
</feature>
<reference evidence="2 3" key="1">
    <citation type="submission" date="2019-09" db="EMBL/GenBank/DDBJ databases">
        <authorList>
            <person name="Chandra G."/>
            <person name="Truman W A."/>
        </authorList>
    </citation>
    <scope>NUCLEOTIDE SEQUENCE [LARGE SCALE GENOMIC DNA]</scope>
    <source>
        <strain evidence="2">PS862</strain>
    </source>
</reference>
<dbReference type="EMBL" id="CABVII010000019">
    <property type="protein sequence ID" value="VVP24856.1"/>
    <property type="molecule type" value="Genomic_DNA"/>
</dbReference>
<feature type="compositionally biased region" description="Pro residues" evidence="1">
    <location>
        <begin position="713"/>
        <end position="723"/>
    </location>
</feature>
<dbReference type="RefSeq" id="WP_150784618.1">
    <property type="nucleotide sequence ID" value="NZ_CABVII010000019.1"/>
</dbReference>
<sequence length="2378" mass="253720">MPFELSLIDLVSPYVLQGDTFGAWHAVYAALRVSEHEVACDENGITLRGSVDFEGNLTVDPANMSLAWSNTESHPENDASRRDPWIDVRDARLEFQLVVPRVASQKVSTAVAAIGASPAFANTAQVLSAYDNIPIDAPPSDYPSTGFVLDLLLTTVVLRPPFLRGAKRDPNGQLVPDPQNEKVKFSLPRLKFRLSQGPLNGDPIVATLLSAGASGLDDPGDIAVAELIKMEPPYAFIGPSQVVGFGFRSGTLDLSDQSTPPDVLAQFGFDESWTGLYLPEIRLFVAPHGARDFAVEGGVENLLIGIGASSGVTGDFSLQVIDQGAGPLKLGARFYDADQRGYGIVRTSDTTATVQLPEQSRMVVDVEGGRTPITVSVTISGGAPIAGREAAIDLFSSATRTIVITASDTSSPQRAATFTVEASRRPPAVEVPGTTSLGPVKAAEITASSTLQGSVAVQQPRLEIVSQTSTSVVVGLNVAPARAALTQWKLNGAPAGTSATLTVDLPSGGPDATVTATLPGETGVANFTSYLRFDKPPYIDSNRVQTDADTRAFGLNPDNTHTTTAADEGTTAGWLGGSEVQTALLPVLQSLPVGTAINIEGFASYEGPPPPAVDTTKRAYNEDLARRRALSLRAIVEALIADPGTGLAARNMTVSHAPNMTNWTSQGFPAVETRRIWWKAVASWPPANTPQTIATITLHRDPQTPSTSAPTVIDPPPNAQPAAPPRWFRQMGAKVRIIRDQFVACEVNAKIDIQTAAEDRLQAGMPPGNSGALPAGAPLGANPADGLIDFRLVVQIDDATDTVTVIGYYGADPADVDGLYLWGTRPGLMPPANPGFGLNFFGTTIVFMPLLSAAAGAVANDGALAEIGMTAAMLAIPASIAGLAEIGASPVKVHCERVIWYGGEVQFRSRPSGVEAVILFDMEAALNLNVSIGGKKLIEIKPGSPLSVRYKAVGIRIGNDPDQPKFQFRPVFDASKGYTIDVSKPGAISVASPLDSILTILGARIARNNPLVFEIDLGFAVDLGVVTIERARIRMKFDPLGSPELTAFAAGVDIPGALRGRGYMELNENEIKGQIDLTIVPVQVRIAAGVGVADIDEGGRKATGVIIALEVEFPVAIPLANSGLGIYGFLGLFAMHYRRKEPATSTMAPALAWLKDVAHGNPMDLVAWEPKIDTWAFGIGAIVGTMGSSVIFNLKGVILLELPGPRLLLVMKAKLLSVLPELKSTAEGTFLAVIDLDMGRGTLTIGVSVQFDIKPLLEIRIPVEAFFNFNEGKDWHLYLGRYVDPVHAKIFEVFEGSGYLMLSGKGFTDAEIADALPAVTGFAISTGLHVSIVWGSKSVGLYAQVAAGFDAVLGFDPFLLAGKLYLRGTLHLFILDLSAWADLTVEIGELPDKSKVSRISGEICGKVEFFFFDIQGCVDFAVGATSVPAIAPPELFQSLRLVSRSPALAIGSGVDKAIDGGIAEGIKGDAQPPAPPEPPPPAAIGQPQPDVPMTDRRVPIDAIALAMLAMPPTIAATQYIFRAAPVAQTPGTPNAPADGWVQRGEDVFQYTLKSVELIGELLDGATPAVWWPQKAGDVAAQLGLLSWVPDPTPKAIERSTFLEQTFTETWGTVCRPAAPPSSVLFTCLQEPFGPSAIGWMLDGEAWPDPSGTVRSAPPTLLLKVTERWRSGEAQVDNLIGVIPAVVEGSSVICPPRQGGRIEPGVRPLPGNVAGRLRINPVLAARGSKRPDAFVTQEFSLIELAGRANSGFDISRGMLTRLVVTPATATPANPDRAACTSRVLAAPVLDGRELRPFGGPERIEQAGQARKKSGFRPGPFDDAVVFHTGPARVATFYLFVHREILGSRTVVVAATDASDTVLNQQILDSSFMMPPQVFPAHWIDPAGPWFDEIAHVAQHQGTLQRRGFVGVLVTLKGHEKADRFQIGLLPQSADWHRKHMDRPFYVAAVEVLTAAEALRSSYDTAQQTSKQGVLEAALGDSSSGQALLKPDTAYAVKVSYDAQRGKRAPGEPVKDIVAAPNLHQTFWFFTDNQAPRRLDPWMMCSTPEDNEHHYFGELAVHIVFNSPDVGRIYDAYGKRLQIRLRAASFRPLPSTPSVPHPFPLTPATLIPVKASVLSPWEAVAAEQLAGSCVPVSGTRIRHSMTTLPIPLEPFTDYVLDIESADKTAPEDTTGTVVWRTGFSTGRFATPAAFAQSFQFNRVLHRFCEPGKLQAIAALPWAADPQGNQLDEAMIAAGLEPMGVPEAPRIVVFWQAGVPDPQPAAVLVDACEPMWRSRRIPVESIDPNPPNASRYEMTPVQWLKLEQEAGGDAIVASMIRAPGGQRALITLNANARGKTLRLALRKVAMKQDYLDGPAAADQLFTIVDTRLSRAPWEEED</sequence>
<feature type="region of interest" description="Disordered" evidence="1">
    <location>
        <begin position="1464"/>
        <end position="1493"/>
    </location>
</feature>
<evidence type="ECO:0000256" key="1">
    <source>
        <dbReference type="SAM" id="MobiDB-lite"/>
    </source>
</evidence>
<dbReference type="OrthoDB" id="7051116at2"/>
<gene>
    <name evidence="2" type="ORF">PS862_04047</name>
</gene>
<accession>A0A5E7MJF6</accession>
<evidence type="ECO:0000313" key="3">
    <source>
        <dbReference type="Proteomes" id="UP000385207"/>
    </source>
</evidence>
<feature type="region of interest" description="Disordered" evidence="1">
    <location>
        <begin position="701"/>
        <end position="723"/>
    </location>
</feature>
<name>A0A5E7MJF6_PSEFL</name>
<dbReference type="Proteomes" id="UP000385207">
    <property type="component" value="Unassembled WGS sequence"/>
</dbReference>
<organism evidence="2 3">
    <name type="scientific">Pseudomonas fluorescens</name>
    <dbReference type="NCBI Taxonomy" id="294"/>
    <lineage>
        <taxon>Bacteria</taxon>
        <taxon>Pseudomonadati</taxon>
        <taxon>Pseudomonadota</taxon>
        <taxon>Gammaproteobacteria</taxon>
        <taxon>Pseudomonadales</taxon>
        <taxon>Pseudomonadaceae</taxon>
        <taxon>Pseudomonas</taxon>
    </lineage>
</organism>
<evidence type="ECO:0000313" key="2">
    <source>
        <dbReference type="EMBL" id="VVP24856.1"/>
    </source>
</evidence>
<protein>
    <submittedName>
        <fullName evidence="2">Uncharacterized protein</fullName>
    </submittedName>
</protein>
<proteinExistence type="predicted"/>